<accession>A0AAW4MRJ5</accession>
<dbReference type="InterPro" id="IPR016035">
    <property type="entry name" value="Acyl_Trfase/lysoPLipase"/>
</dbReference>
<dbReference type="InterPro" id="IPR050301">
    <property type="entry name" value="NTE"/>
</dbReference>
<dbReference type="GO" id="GO:0016787">
    <property type="term" value="F:hydrolase activity"/>
    <property type="evidence" value="ECO:0007669"/>
    <property type="project" value="UniProtKB-UniRule"/>
</dbReference>
<dbReference type="GO" id="GO:0016042">
    <property type="term" value="P:lipid catabolic process"/>
    <property type="evidence" value="ECO:0007669"/>
    <property type="project" value="UniProtKB-UniRule"/>
</dbReference>
<comment type="caution">
    <text evidence="4">Lacks conserved residue(s) required for the propagation of feature annotation.</text>
</comment>
<dbReference type="InterPro" id="IPR037483">
    <property type="entry name" value="YjjU-like"/>
</dbReference>
<reference evidence="6 9" key="1">
    <citation type="submission" date="2021-06" db="EMBL/GenBank/DDBJ databases">
        <title>Collection of gut derived symbiotic bacterial strains cultured from healthy donors.</title>
        <authorList>
            <person name="Lin H."/>
            <person name="Littmann E."/>
            <person name="Pamer E.G."/>
        </authorList>
    </citation>
    <scope>NUCLEOTIDE SEQUENCE</scope>
    <source>
        <strain evidence="7 9">MSK.21.70</strain>
        <strain evidence="6">MSK.21.82</strain>
    </source>
</reference>
<proteinExistence type="predicted"/>
<dbReference type="EMBL" id="JAHOEL010000012">
    <property type="protein sequence ID" value="MBV3392216.1"/>
    <property type="molecule type" value="Genomic_DNA"/>
</dbReference>
<evidence type="ECO:0000313" key="8">
    <source>
        <dbReference type="Proteomes" id="UP001196408"/>
    </source>
</evidence>
<feature type="short sequence motif" description="DGA/G" evidence="4">
    <location>
        <begin position="157"/>
        <end position="159"/>
    </location>
</feature>
<dbReference type="PANTHER" id="PTHR14226:SF25">
    <property type="entry name" value="PHOSPHOESTERASE"/>
    <property type="match status" value="1"/>
</dbReference>
<organism evidence="6 8">
    <name type="scientific">Catenibacterium mitsuokai</name>
    <dbReference type="NCBI Taxonomy" id="100886"/>
    <lineage>
        <taxon>Bacteria</taxon>
        <taxon>Bacillati</taxon>
        <taxon>Bacillota</taxon>
        <taxon>Erysipelotrichia</taxon>
        <taxon>Erysipelotrichales</taxon>
        <taxon>Coprobacillaceae</taxon>
        <taxon>Catenibacterium</taxon>
    </lineage>
</organism>
<dbReference type="EMBL" id="JAHOEF010000011">
    <property type="protein sequence ID" value="MBV3382187.1"/>
    <property type="molecule type" value="Genomic_DNA"/>
</dbReference>
<dbReference type="GeneID" id="301323792"/>
<evidence type="ECO:0000256" key="3">
    <source>
        <dbReference type="ARBA" id="ARBA00023098"/>
    </source>
</evidence>
<evidence type="ECO:0000259" key="5">
    <source>
        <dbReference type="PROSITE" id="PS51635"/>
    </source>
</evidence>
<dbReference type="PROSITE" id="PS51635">
    <property type="entry name" value="PNPLA"/>
    <property type="match status" value="1"/>
</dbReference>
<feature type="active site" description="Nucleophile" evidence="4">
    <location>
        <position position="37"/>
    </location>
</feature>
<evidence type="ECO:0000256" key="2">
    <source>
        <dbReference type="ARBA" id="ARBA00022963"/>
    </source>
</evidence>
<evidence type="ECO:0000313" key="9">
    <source>
        <dbReference type="Proteomes" id="UP001197492"/>
    </source>
</evidence>
<feature type="active site" description="Proton acceptor" evidence="4">
    <location>
        <position position="157"/>
    </location>
</feature>
<keyword evidence="3 4" id="KW-0443">Lipid metabolism</keyword>
<dbReference type="Proteomes" id="UP001197492">
    <property type="component" value="Unassembled WGS sequence"/>
</dbReference>
<evidence type="ECO:0000256" key="1">
    <source>
        <dbReference type="ARBA" id="ARBA00022801"/>
    </source>
</evidence>
<keyword evidence="1 4" id="KW-0378">Hydrolase</keyword>
<feature type="domain" description="PNPLA" evidence="5">
    <location>
        <begin position="4"/>
        <end position="170"/>
    </location>
</feature>
<sequence length="281" mass="31977">MSGIVLEGGTFRPIFSCGIMDCLNDHDIMFDYCIGVSAGITDGVSYVSKQPRRNLEILKTYRHDPRYIGLRNYKTDHSLFGLKFAYETMSNELNPFDYDTFYKSHTKVLVGVTNANTGKAEYIDGHKIDRHCTVLKATCAIPIVFPAIQIGENEYFDGGIADSIPVKKAIEDGNKKLLIILTRPKGYKKTLNFSTRFAAQVVSRKYPLLKDALLSRHINYNETLDYIDKLEKEGKALVLRPTEEVIIDSMEKDLDKIQRIYDYGYALALEHLEEIKAICHE</sequence>
<gene>
    <name evidence="6" type="ORF">KSV97_02885</name>
    <name evidence="7" type="ORF">KSW06_02910</name>
</gene>
<evidence type="ECO:0000313" key="6">
    <source>
        <dbReference type="EMBL" id="MBV3382187.1"/>
    </source>
</evidence>
<evidence type="ECO:0000256" key="4">
    <source>
        <dbReference type="PROSITE-ProRule" id="PRU01161"/>
    </source>
</evidence>
<comment type="caution">
    <text evidence="6">The sequence shown here is derived from an EMBL/GenBank/DDBJ whole genome shotgun (WGS) entry which is preliminary data.</text>
</comment>
<dbReference type="SUPFAM" id="SSF52151">
    <property type="entry name" value="FabD/lysophospholipase-like"/>
    <property type="match status" value="1"/>
</dbReference>
<dbReference type="Pfam" id="PF01734">
    <property type="entry name" value="Patatin"/>
    <property type="match status" value="1"/>
</dbReference>
<feature type="short sequence motif" description="GXSXG" evidence="4">
    <location>
        <begin position="35"/>
        <end position="39"/>
    </location>
</feature>
<dbReference type="Pfam" id="PF19890">
    <property type="entry name" value="DUF6363"/>
    <property type="match status" value="1"/>
</dbReference>
<dbReference type="InterPro" id="IPR045943">
    <property type="entry name" value="DUF6363"/>
</dbReference>
<dbReference type="PANTHER" id="PTHR14226">
    <property type="entry name" value="NEUROPATHY TARGET ESTERASE/SWISS CHEESE D.MELANOGASTER"/>
    <property type="match status" value="1"/>
</dbReference>
<dbReference type="CDD" id="cd07208">
    <property type="entry name" value="Pat_hypo_Ecoli_yjju_like"/>
    <property type="match status" value="1"/>
</dbReference>
<protein>
    <submittedName>
        <fullName evidence="6">Patatin family protein</fullName>
    </submittedName>
</protein>
<dbReference type="Gene3D" id="3.40.1090.10">
    <property type="entry name" value="Cytosolic phospholipase A2 catalytic domain"/>
    <property type="match status" value="1"/>
</dbReference>
<dbReference type="AlphaFoldDB" id="A0AAW4MRJ5"/>
<keyword evidence="9" id="KW-1185">Reference proteome</keyword>
<keyword evidence="2 4" id="KW-0442">Lipid degradation</keyword>
<dbReference type="InterPro" id="IPR002641">
    <property type="entry name" value="PNPLA_dom"/>
</dbReference>
<dbReference type="Proteomes" id="UP001196408">
    <property type="component" value="Unassembled WGS sequence"/>
</dbReference>
<dbReference type="RefSeq" id="WP_215657405.1">
    <property type="nucleotide sequence ID" value="NZ_CAXVKV010000018.1"/>
</dbReference>
<name>A0AAW4MRJ5_9FIRM</name>
<evidence type="ECO:0000313" key="7">
    <source>
        <dbReference type="EMBL" id="MBV3392216.1"/>
    </source>
</evidence>